<dbReference type="PANTHER" id="PTHR11575:SF6">
    <property type="entry name" value="2',3'-CYCLIC-NUCLEOTIDE 2'-PHOSPHODIESTERASE_3'-NUCLEOTIDASE"/>
    <property type="match status" value="1"/>
</dbReference>
<dbReference type="Gene3D" id="3.60.21.10">
    <property type="match status" value="1"/>
</dbReference>
<dbReference type="GO" id="GO:0000166">
    <property type="term" value="F:nucleotide binding"/>
    <property type="evidence" value="ECO:0007669"/>
    <property type="project" value="UniProtKB-KW"/>
</dbReference>
<evidence type="ECO:0000259" key="4">
    <source>
        <dbReference type="Pfam" id="PF02872"/>
    </source>
</evidence>
<dbReference type="InterPro" id="IPR029052">
    <property type="entry name" value="Metallo-depent_PP-like"/>
</dbReference>
<dbReference type="Gene3D" id="3.90.780.10">
    <property type="entry name" value="5'-Nucleotidase, C-terminal domain"/>
    <property type="match status" value="1"/>
</dbReference>
<dbReference type="PRINTS" id="PR01607">
    <property type="entry name" value="APYRASEFAMLY"/>
</dbReference>
<reference evidence="5 6" key="1">
    <citation type="submission" date="2014-07" db="EMBL/GenBank/DDBJ databases">
        <authorList>
            <person name="McCorrison J."/>
            <person name="Sanka R."/>
            <person name="Torralba M."/>
            <person name="Gillis M."/>
            <person name="Haft D.H."/>
            <person name="Methe B."/>
            <person name="Sutton G."/>
            <person name="Nelson K.E."/>
        </authorList>
    </citation>
    <scope>NUCLEOTIDE SEQUENCE [LARGE SCALE GENOMIC DNA]</scope>
    <source>
        <strain evidence="5 6">DNF00853</strain>
    </source>
</reference>
<keyword evidence="2" id="KW-0378">Hydrolase</keyword>
<comment type="caution">
    <text evidence="5">The sequence shown here is derived from an EMBL/GenBank/DDBJ whole genome shotgun (WGS) entry which is preliminary data.</text>
</comment>
<feature type="signal peptide" evidence="2">
    <location>
        <begin position="1"/>
        <end position="20"/>
    </location>
</feature>
<name>A0A095ZN28_9BACT</name>
<dbReference type="Pfam" id="PF02872">
    <property type="entry name" value="5_nucleotid_C"/>
    <property type="match status" value="1"/>
</dbReference>
<dbReference type="InterPro" id="IPR008334">
    <property type="entry name" value="5'-Nucleotdase_C"/>
</dbReference>
<dbReference type="InterPro" id="IPR006179">
    <property type="entry name" value="5_nucleotidase/apyrase"/>
</dbReference>
<dbReference type="Proteomes" id="UP000029556">
    <property type="component" value="Unassembled WGS sequence"/>
</dbReference>
<dbReference type="InterPro" id="IPR004843">
    <property type="entry name" value="Calcineurin-like_PHP"/>
</dbReference>
<evidence type="ECO:0000313" key="5">
    <source>
        <dbReference type="EMBL" id="KGF36088.1"/>
    </source>
</evidence>
<proteinExistence type="inferred from homology"/>
<evidence type="ECO:0000259" key="3">
    <source>
        <dbReference type="Pfam" id="PF00149"/>
    </source>
</evidence>
<gene>
    <name evidence="5" type="ORF">HMPREF2137_03010</name>
</gene>
<comment type="similarity">
    <text evidence="2">Belongs to the 5'-nucleotidase family.</text>
</comment>
<protein>
    <submittedName>
        <fullName evidence="5">2', 3'-cyclic nucleotide 2'-phosphodiesterase</fullName>
    </submittedName>
</protein>
<dbReference type="GO" id="GO:0009166">
    <property type="term" value="P:nucleotide catabolic process"/>
    <property type="evidence" value="ECO:0007669"/>
    <property type="project" value="InterPro"/>
</dbReference>
<evidence type="ECO:0000256" key="2">
    <source>
        <dbReference type="RuleBase" id="RU362119"/>
    </source>
</evidence>
<keyword evidence="1 2" id="KW-0732">Signal</keyword>
<dbReference type="RefSeq" id="WP_036871999.1">
    <property type="nucleotide sequence ID" value="NZ_JRNN01000032.1"/>
</dbReference>
<evidence type="ECO:0000256" key="1">
    <source>
        <dbReference type="ARBA" id="ARBA00022729"/>
    </source>
</evidence>
<dbReference type="AlphaFoldDB" id="A0A095ZN28"/>
<feature type="domain" description="Calcineurin-like phosphoesterase" evidence="3">
    <location>
        <begin position="27"/>
        <end position="256"/>
    </location>
</feature>
<dbReference type="Pfam" id="PF00149">
    <property type="entry name" value="Metallophos"/>
    <property type="match status" value="1"/>
</dbReference>
<keyword evidence="2" id="KW-0547">Nucleotide-binding</keyword>
<feature type="domain" description="5'-Nucleotidase C-terminal" evidence="4">
    <location>
        <begin position="343"/>
        <end position="516"/>
    </location>
</feature>
<dbReference type="PANTHER" id="PTHR11575">
    <property type="entry name" value="5'-NUCLEOTIDASE-RELATED"/>
    <property type="match status" value="1"/>
</dbReference>
<evidence type="ECO:0000313" key="6">
    <source>
        <dbReference type="Proteomes" id="UP000029556"/>
    </source>
</evidence>
<dbReference type="EMBL" id="JRNN01000032">
    <property type="protein sequence ID" value="KGF36088.1"/>
    <property type="molecule type" value="Genomic_DNA"/>
</dbReference>
<dbReference type="SUPFAM" id="SSF55816">
    <property type="entry name" value="5'-nucleotidase (syn. UDP-sugar hydrolase), C-terminal domain"/>
    <property type="match status" value="1"/>
</dbReference>
<organism evidence="5 6">
    <name type="scientific">Hoylesella buccalis DNF00853</name>
    <dbReference type="NCBI Taxonomy" id="1401074"/>
    <lineage>
        <taxon>Bacteria</taxon>
        <taxon>Pseudomonadati</taxon>
        <taxon>Bacteroidota</taxon>
        <taxon>Bacteroidia</taxon>
        <taxon>Bacteroidales</taxon>
        <taxon>Prevotellaceae</taxon>
        <taxon>Hoylesella</taxon>
    </lineage>
</organism>
<dbReference type="GO" id="GO:0016787">
    <property type="term" value="F:hydrolase activity"/>
    <property type="evidence" value="ECO:0007669"/>
    <property type="project" value="UniProtKB-KW"/>
</dbReference>
<sequence length="593" mass="67418">MKRYITGCLIALCCSTSIMAKSKTIDLRIIQTSDVHGSFFPYDFINRRPKAGSLARVTTYVDSLREKYGKNLILLDNGDILQGQPICYYSNYVNTQGPNIAASVINYMRYDAQTIGNHDIETGHAVYDKWIREVSCPTLGANIINTQTQQPYVHPYTILERDGVKIAILGMLTPAIPNWLQEKLWSGLRFENMVQSARHWMNVLQTTEHPDIVIGLFHSGKEGGITTPTYEEDASLRVAKEVPGFDLILFGHDHTPHSSTILNSKGEPIVCLNPGCNAINVTDSEIRITLNEQIRKGKKTHVVLRKQVNGRVVDIRNEQIDQKFMAHFQDDINAVNAFVNRKIGSFQHTIYSRDCYFGSSAFTDLIHNLQLTVTGADISFNAPLAFDAQIKAGDVFVSDLFNLYKYENNIYVLKMTGEEIRNYLEMSYDLWVNTMTTPDDHILLIDNKTKDDQQRYGFKNFTFNFDSAAGIDYEVDVTKPKGNKVNILNMSDGTPFSLKKTYKVAMNSYRGNGGGELLTRGAGISMTELKQRILFESKHDQRYYLMQWIEKCGEINPTPNNNWKFVPATWTIPALKRDKMLIFGQPQREEDEK</sequence>
<dbReference type="InterPro" id="IPR036907">
    <property type="entry name" value="5'-Nucleotdase_C_sf"/>
</dbReference>
<dbReference type="GO" id="GO:0030288">
    <property type="term" value="C:outer membrane-bounded periplasmic space"/>
    <property type="evidence" value="ECO:0007669"/>
    <property type="project" value="TreeGrafter"/>
</dbReference>
<accession>A0A095ZN28</accession>
<dbReference type="SUPFAM" id="SSF56300">
    <property type="entry name" value="Metallo-dependent phosphatases"/>
    <property type="match status" value="1"/>
</dbReference>
<feature type="chain" id="PRO_5005108076" evidence="2">
    <location>
        <begin position="21"/>
        <end position="593"/>
    </location>
</feature>